<comment type="subcellular location">
    <subcellularLocation>
        <location evidence="1">Cytoplasm</location>
        <location evidence="1">Cytoskeleton</location>
        <location evidence="1">Cilium axoneme</location>
    </subcellularLocation>
</comment>
<name>A0A2P6V9S6_9CHLO</name>
<dbReference type="Gene3D" id="3.80.10.10">
    <property type="entry name" value="Ribonuclease Inhibitor"/>
    <property type="match status" value="1"/>
</dbReference>
<dbReference type="Proteomes" id="UP000239649">
    <property type="component" value="Unassembled WGS sequence"/>
</dbReference>
<keyword evidence="4" id="KW-0732">Signal</keyword>
<protein>
    <submittedName>
        <fullName evidence="6">LRR receptor-like serine threonine-kinase GSO1</fullName>
    </submittedName>
</protein>
<sequence length="146" mass="14965">MSRTLWRTAAALLVTLAAYLQLMGAHGRALPHGRALAQASGGGGRPGPDDTGGTTPPSAVNATANEELLLAFKASLDNGEEILTNWRAGSDPCAWAGISCGAAGEVQSIVLLDKGLVGTIPSPRGWVLPTTIKDISLGNTQAEHLN</sequence>
<evidence type="ECO:0000256" key="1">
    <source>
        <dbReference type="ARBA" id="ARBA00004430"/>
    </source>
</evidence>
<feature type="region of interest" description="Disordered" evidence="3">
    <location>
        <begin position="35"/>
        <end position="58"/>
    </location>
</feature>
<feature type="domain" description="Leucine-rich repeat-containing N-terminal plant-type" evidence="5">
    <location>
        <begin position="68"/>
        <end position="100"/>
    </location>
</feature>
<dbReference type="GO" id="GO:0016301">
    <property type="term" value="F:kinase activity"/>
    <property type="evidence" value="ECO:0007669"/>
    <property type="project" value="UniProtKB-KW"/>
</dbReference>
<gene>
    <name evidence="6" type="ORF">C2E20_5765</name>
</gene>
<evidence type="ECO:0000256" key="2">
    <source>
        <dbReference type="ARBA" id="ARBA00022614"/>
    </source>
</evidence>
<evidence type="ECO:0000259" key="5">
    <source>
        <dbReference type="Pfam" id="PF08263"/>
    </source>
</evidence>
<dbReference type="EMBL" id="LHPF02000017">
    <property type="protein sequence ID" value="PSC70840.1"/>
    <property type="molecule type" value="Genomic_DNA"/>
</dbReference>
<evidence type="ECO:0000313" key="6">
    <source>
        <dbReference type="EMBL" id="PSC70840.1"/>
    </source>
</evidence>
<keyword evidence="2" id="KW-0433">Leucine-rich repeat</keyword>
<evidence type="ECO:0000256" key="4">
    <source>
        <dbReference type="SAM" id="SignalP"/>
    </source>
</evidence>
<accession>A0A2P6V9S6</accession>
<organism evidence="6 7">
    <name type="scientific">Micractinium conductrix</name>
    <dbReference type="NCBI Taxonomy" id="554055"/>
    <lineage>
        <taxon>Eukaryota</taxon>
        <taxon>Viridiplantae</taxon>
        <taxon>Chlorophyta</taxon>
        <taxon>core chlorophytes</taxon>
        <taxon>Trebouxiophyceae</taxon>
        <taxon>Chlorellales</taxon>
        <taxon>Chlorellaceae</taxon>
        <taxon>Chlorella clade</taxon>
        <taxon>Micractinium</taxon>
    </lineage>
</organism>
<feature type="signal peptide" evidence="4">
    <location>
        <begin position="1"/>
        <end position="27"/>
    </location>
</feature>
<dbReference type="InterPro" id="IPR032675">
    <property type="entry name" value="LRR_dom_sf"/>
</dbReference>
<evidence type="ECO:0000256" key="3">
    <source>
        <dbReference type="SAM" id="MobiDB-lite"/>
    </source>
</evidence>
<feature type="chain" id="PRO_5015153114" evidence="4">
    <location>
        <begin position="28"/>
        <end position="146"/>
    </location>
</feature>
<evidence type="ECO:0000313" key="7">
    <source>
        <dbReference type="Proteomes" id="UP000239649"/>
    </source>
</evidence>
<dbReference type="OrthoDB" id="676979at2759"/>
<dbReference type="Pfam" id="PF08263">
    <property type="entry name" value="LRRNT_2"/>
    <property type="match status" value="1"/>
</dbReference>
<dbReference type="InterPro" id="IPR013210">
    <property type="entry name" value="LRR_N_plant-typ"/>
</dbReference>
<dbReference type="GO" id="GO:0005930">
    <property type="term" value="C:axoneme"/>
    <property type="evidence" value="ECO:0007669"/>
    <property type="project" value="UniProtKB-SubCell"/>
</dbReference>
<keyword evidence="7" id="KW-1185">Reference proteome</keyword>
<dbReference type="AlphaFoldDB" id="A0A2P6V9S6"/>
<proteinExistence type="predicted"/>
<reference evidence="6 7" key="1">
    <citation type="journal article" date="2018" name="Plant J.">
        <title>Genome sequences of Chlorella sorokiniana UTEX 1602 and Micractinium conductrix SAG 241.80: implications to maltose excretion by a green alga.</title>
        <authorList>
            <person name="Arriola M.B."/>
            <person name="Velmurugan N."/>
            <person name="Zhang Y."/>
            <person name="Plunkett M.H."/>
            <person name="Hondzo H."/>
            <person name="Barney B.M."/>
        </authorList>
    </citation>
    <scope>NUCLEOTIDE SEQUENCE [LARGE SCALE GENOMIC DNA]</scope>
    <source>
        <strain evidence="6 7">SAG 241.80</strain>
    </source>
</reference>
<comment type="caution">
    <text evidence="6">The sequence shown here is derived from an EMBL/GenBank/DDBJ whole genome shotgun (WGS) entry which is preliminary data.</text>
</comment>